<protein>
    <submittedName>
        <fullName evidence="1">Uncharacterized protein</fullName>
    </submittedName>
</protein>
<dbReference type="AlphaFoldDB" id="A0A218VYC6"/>
<reference evidence="3" key="1">
    <citation type="journal article" date="2017" name="Plant J.">
        <title>The pomegranate (Punica granatum L.) genome and the genomics of punicalagin biosynthesis.</title>
        <authorList>
            <person name="Qin G."/>
            <person name="Xu C."/>
            <person name="Ming R."/>
            <person name="Tang H."/>
            <person name="Guyot R."/>
            <person name="Kramer E.M."/>
            <person name="Hu Y."/>
            <person name="Yi X."/>
            <person name="Qi Y."/>
            <person name="Xu X."/>
            <person name="Gao Z."/>
            <person name="Pan H."/>
            <person name="Jian J."/>
            <person name="Tian Y."/>
            <person name="Yue Z."/>
            <person name="Xu Y."/>
        </authorList>
    </citation>
    <scope>NUCLEOTIDE SEQUENCE [LARGE SCALE GENOMIC DNA]</scope>
    <source>
        <strain evidence="3">cv. Dabenzi</strain>
    </source>
</reference>
<evidence type="ECO:0000313" key="2">
    <source>
        <dbReference type="EMBL" id="PKI33759.1"/>
    </source>
</evidence>
<name>A0A218VYC6_PUNGR</name>
<keyword evidence="4" id="KW-1185">Reference proteome</keyword>
<evidence type="ECO:0000313" key="4">
    <source>
        <dbReference type="Proteomes" id="UP000233551"/>
    </source>
</evidence>
<proteinExistence type="predicted"/>
<evidence type="ECO:0000313" key="3">
    <source>
        <dbReference type="Proteomes" id="UP000197138"/>
    </source>
</evidence>
<dbReference type="EMBL" id="PGOL01006373">
    <property type="protein sequence ID" value="PKI33759.1"/>
    <property type="molecule type" value="Genomic_DNA"/>
</dbReference>
<sequence length="129" mass="14676">MSKVALRFFGDEQVHVDKLEVARVVGYNRLQGIQSRKMRIDVPCFDLKYGFVEMFDKSIVNLTQEVFSWLALITDLVMARGCERQLTAVRTLFRSPGCTLKIAAARCPSAVKHGGALLLMVMGRLRRWK</sequence>
<comment type="caution">
    <text evidence="1">The sequence shown here is derived from an EMBL/GenBank/DDBJ whole genome shotgun (WGS) entry which is preliminary data.</text>
</comment>
<dbReference type="EMBL" id="MTKT01005615">
    <property type="protein sequence ID" value="OWM65208.1"/>
    <property type="molecule type" value="Genomic_DNA"/>
</dbReference>
<reference evidence="1" key="2">
    <citation type="submission" date="2017-06" db="EMBL/GenBank/DDBJ databases">
        <title>The pomegranate genome and the genomics of punicalagin biosynthesis.</title>
        <authorList>
            <person name="Xu C."/>
        </authorList>
    </citation>
    <scope>NUCLEOTIDE SEQUENCE [LARGE SCALE GENOMIC DNA]</scope>
    <source>
        <tissue evidence="1">Fresh leaf</tissue>
    </source>
</reference>
<accession>A0A218VYC6</accession>
<reference evidence="2 4" key="3">
    <citation type="submission" date="2017-11" db="EMBL/GenBank/DDBJ databases">
        <title>De-novo sequencing of pomegranate (Punica granatum L.) genome.</title>
        <authorList>
            <person name="Akparov Z."/>
            <person name="Amiraslanov A."/>
            <person name="Hajiyeva S."/>
            <person name="Abbasov M."/>
            <person name="Kaur K."/>
            <person name="Hamwieh A."/>
            <person name="Solovyev V."/>
            <person name="Salamov A."/>
            <person name="Braich B."/>
            <person name="Kosarev P."/>
            <person name="Mahmoud A."/>
            <person name="Hajiyev E."/>
            <person name="Babayeva S."/>
            <person name="Izzatullayeva V."/>
            <person name="Mammadov A."/>
            <person name="Mammadov A."/>
            <person name="Sharifova S."/>
            <person name="Ojaghi J."/>
            <person name="Eynullazada K."/>
            <person name="Bayramov B."/>
            <person name="Abdulazimova A."/>
            <person name="Shahmuradov I."/>
        </authorList>
    </citation>
    <scope>NUCLEOTIDE SEQUENCE [LARGE SCALE GENOMIC DNA]</scope>
    <source>
        <strain evidence="2">AG2017</strain>
        <strain evidence="4">cv. AG2017</strain>
        <tissue evidence="2">Leaf</tissue>
    </source>
</reference>
<organism evidence="1 3">
    <name type="scientific">Punica granatum</name>
    <name type="common">Pomegranate</name>
    <dbReference type="NCBI Taxonomy" id="22663"/>
    <lineage>
        <taxon>Eukaryota</taxon>
        <taxon>Viridiplantae</taxon>
        <taxon>Streptophyta</taxon>
        <taxon>Embryophyta</taxon>
        <taxon>Tracheophyta</taxon>
        <taxon>Spermatophyta</taxon>
        <taxon>Magnoliopsida</taxon>
        <taxon>eudicotyledons</taxon>
        <taxon>Gunneridae</taxon>
        <taxon>Pentapetalae</taxon>
        <taxon>rosids</taxon>
        <taxon>malvids</taxon>
        <taxon>Myrtales</taxon>
        <taxon>Lythraceae</taxon>
        <taxon>Punica</taxon>
    </lineage>
</organism>
<dbReference type="Proteomes" id="UP000197138">
    <property type="component" value="Unassembled WGS sequence"/>
</dbReference>
<gene>
    <name evidence="1" type="ORF">CDL15_Pgr008797</name>
    <name evidence="2" type="ORF">CRG98_045848</name>
</gene>
<dbReference type="Proteomes" id="UP000233551">
    <property type="component" value="Unassembled WGS sequence"/>
</dbReference>
<evidence type="ECO:0000313" key="1">
    <source>
        <dbReference type="EMBL" id="OWM65208.1"/>
    </source>
</evidence>